<keyword evidence="4 7" id="KW-0808">Transferase</keyword>
<gene>
    <name evidence="7" type="ORF">CIG21_04720</name>
</gene>
<dbReference type="EMBL" id="NQMQ01000010">
    <property type="protein sequence ID" value="PAJ70159.1"/>
    <property type="molecule type" value="Genomic_DNA"/>
</dbReference>
<dbReference type="InterPro" id="IPR004960">
    <property type="entry name" value="LipA_acyltrans"/>
</dbReference>
<organism evidence="7 8">
    <name type="scientific">Corynebacterium hadale</name>
    <dbReference type="NCBI Taxonomy" id="2026255"/>
    <lineage>
        <taxon>Bacteria</taxon>
        <taxon>Bacillati</taxon>
        <taxon>Actinomycetota</taxon>
        <taxon>Actinomycetes</taxon>
        <taxon>Mycobacteriales</taxon>
        <taxon>Corynebacteriaceae</taxon>
        <taxon>Corynebacterium</taxon>
    </lineage>
</organism>
<evidence type="ECO:0000256" key="3">
    <source>
        <dbReference type="ARBA" id="ARBA00022519"/>
    </source>
</evidence>
<reference evidence="7 8" key="1">
    <citation type="submission" date="2017-08" db="EMBL/GenBank/DDBJ databases">
        <authorList>
            <person name="de Groot N.N."/>
        </authorList>
    </citation>
    <scope>NUCLEOTIDE SEQUENCE [LARGE SCALE GENOMIC DNA]</scope>
    <source>
        <strain evidence="7 8">NBT06-6</strain>
    </source>
</reference>
<keyword evidence="5" id="KW-0472">Membrane</keyword>
<name>A0A269PDV7_9CORY</name>
<evidence type="ECO:0000313" key="8">
    <source>
        <dbReference type="Proteomes" id="UP000215771"/>
    </source>
</evidence>
<evidence type="ECO:0000256" key="6">
    <source>
        <dbReference type="ARBA" id="ARBA00023315"/>
    </source>
</evidence>
<comment type="subcellular location">
    <subcellularLocation>
        <location evidence="1">Cell inner membrane</location>
    </subcellularLocation>
</comment>
<evidence type="ECO:0000256" key="4">
    <source>
        <dbReference type="ARBA" id="ARBA00022679"/>
    </source>
</evidence>
<dbReference type="RefSeq" id="WP_095276274.1">
    <property type="nucleotide sequence ID" value="NZ_CP047655.1"/>
</dbReference>
<keyword evidence="2" id="KW-1003">Cell membrane</keyword>
<dbReference type="PANTHER" id="PTHR30606">
    <property type="entry name" value="LIPID A BIOSYNTHESIS LAUROYL ACYLTRANSFERASE"/>
    <property type="match status" value="1"/>
</dbReference>
<dbReference type="GO" id="GO:0005886">
    <property type="term" value="C:plasma membrane"/>
    <property type="evidence" value="ECO:0007669"/>
    <property type="project" value="UniProtKB-SubCell"/>
</dbReference>
<evidence type="ECO:0000256" key="5">
    <source>
        <dbReference type="ARBA" id="ARBA00023136"/>
    </source>
</evidence>
<evidence type="ECO:0000256" key="1">
    <source>
        <dbReference type="ARBA" id="ARBA00004533"/>
    </source>
</evidence>
<dbReference type="NCBIfam" id="NF005919">
    <property type="entry name" value="PRK07920.1"/>
    <property type="match status" value="1"/>
</dbReference>
<dbReference type="AlphaFoldDB" id="A0A269PDV7"/>
<comment type="caution">
    <text evidence="7">The sequence shown here is derived from an EMBL/GenBank/DDBJ whole genome shotgun (WGS) entry which is preliminary data.</text>
</comment>
<dbReference type="GO" id="GO:0016746">
    <property type="term" value="F:acyltransferase activity"/>
    <property type="evidence" value="ECO:0007669"/>
    <property type="project" value="UniProtKB-KW"/>
</dbReference>
<dbReference type="GO" id="GO:0009247">
    <property type="term" value="P:glycolipid biosynthetic process"/>
    <property type="evidence" value="ECO:0007669"/>
    <property type="project" value="UniProtKB-ARBA"/>
</dbReference>
<dbReference type="PANTHER" id="PTHR30606:SF10">
    <property type="entry name" value="PHOSPHATIDYLINOSITOL MANNOSIDE ACYLTRANSFERASE"/>
    <property type="match status" value="1"/>
</dbReference>
<proteinExistence type="predicted"/>
<keyword evidence="3" id="KW-0997">Cell inner membrane</keyword>
<dbReference type="Proteomes" id="UP000215771">
    <property type="component" value="Unassembled WGS sequence"/>
</dbReference>
<dbReference type="Pfam" id="PF03279">
    <property type="entry name" value="Lip_A_acyltrans"/>
    <property type="match status" value="1"/>
</dbReference>
<evidence type="ECO:0000313" key="7">
    <source>
        <dbReference type="EMBL" id="PAJ70159.1"/>
    </source>
</evidence>
<protein>
    <submittedName>
        <fullName evidence="7">Phosphatidylinositol mannoside acyltransferase</fullName>
    </submittedName>
</protein>
<dbReference type="CDD" id="cd07984">
    <property type="entry name" value="LPLAT_LABLAT-like"/>
    <property type="match status" value="1"/>
</dbReference>
<evidence type="ECO:0000256" key="2">
    <source>
        <dbReference type="ARBA" id="ARBA00022475"/>
    </source>
</evidence>
<keyword evidence="6 7" id="KW-0012">Acyltransferase</keyword>
<sequence length="318" mass="34453">MAVLDPVTAGYLAGWKLVGRLPESVTGRVFARGADWASGNGAGPEMLRRNLTRVVGPERVTRELVRDAMRSYARYWHGAFRLPQLAGQPGLLAELDAGVQGRALIDASLDKGHGLILTLPHAGNWDMAGMWLAQRYGGFTTVAERVKPEALFDAFVDFREQLGFEVLPLTGGQRPPFARLKEVLRGNGIVCLMGERDLTGKGIAVDFFGEETTIPAGPAKLAQETGAALCVAHSWFERDLTLPRWGFSVTGIEVPEATPGAGQEGLAVTAQRVADVFAANIAQHPRDWHALQPIWPADAAWRKQAHPRREPIAQGGEA</sequence>
<accession>A0A269PDV7</accession>